<sequence>MTKKPKPSEDRVEASPDHFSDKPLTEKIGNNLKQLYDDVVNEEIPDDFLSLLAKADK</sequence>
<feature type="compositionally biased region" description="Basic and acidic residues" evidence="1">
    <location>
        <begin position="1"/>
        <end position="25"/>
    </location>
</feature>
<dbReference type="RefSeq" id="WP_189495042.1">
    <property type="nucleotide sequence ID" value="NZ_BMZH01000002.1"/>
</dbReference>
<evidence type="ECO:0000256" key="1">
    <source>
        <dbReference type="SAM" id="MobiDB-lite"/>
    </source>
</evidence>
<dbReference type="Proteomes" id="UP000634004">
    <property type="component" value="Unassembled WGS sequence"/>
</dbReference>
<name>A0A8J3CLY1_9PROT</name>
<reference evidence="3" key="1">
    <citation type="journal article" date="2014" name="Int. J. Syst. Evol. Microbiol.">
        <title>Complete genome sequence of Corynebacterium casei LMG S-19264T (=DSM 44701T), isolated from a smear-ripened cheese.</title>
        <authorList>
            <consortium name="US DOE Joint Genome Institute (JGI-PGF)"/>
            <person name="Walter F."/>
            <person name="Albersmeier A."/>
            <person name="Kalinowski J."/>
            <person name="Ruckert C."/>
        </authorList>
    </citation>
    <scope>NUCLEOTIDE SEQUENCE</scope>
    <source>
        <strain evidence="3">KCTC 32513</strain>
    </source>
</reference>
<organism evidence="3 4">
    <name type="scientific">Algimonas arctica</name>
    <dbReference type="NCBI Taxonomy" id="1479486"/>
    <lineage>
        <taxon>Bacteria</taxon>
        <taxon>Pseudomonadati</taxon>
        <taxon>Pseudomonadota</taxon>
        <taxon>Alphaproteobacteria</taxon>
        <taxon>Maricaulales</taxon>
        <taxon>Robiginitomaculaceae</taxon>
        <taxon>Algimonas</taxon>
    </lineage>
</organism>
<dbReference type="AlphaFoldDB" id="A0A8J3CLY1"/>
<reference evidence="3" key="2">
    <citation type="submission" date="2020-09" db="EMBL/GenBank/DDBJ databases">
        <authorList>
            <person name="Sun Q."/>
            <person name="Kim S."/>
        </authorList>
    </citation>
    <scope>NUCLEOTIDE SEQUENCE</scope>
    <source>
        <strain evidence="3">KCTC 32513</strain>
    </source>
</reference>
<evidence type="ECO:0000313" key="4">
    <source>
        <dbReference type="Proteomes" id="UP000634004"/>
    </source>
</evidence>
<proteinExistence type="predicted"/>
<evidence type="ECO:0000313" key="3">
    <source>
        <dbReference type="EMBL" id="GHA84626.1"/>
    </source>
</evidence>
<keyword evidence="4" id="KW-1185">Reference proteome</keyword>
<feature type="domain" description="Anti-sigma factor NepR" evidence="2">
    <location>
        <begin position="27"/>
        <end position="57"/>
    </location>
</feature>
<dbReference type="EMBL" id="BMZH01000002">
    <property type="protein sequence ID" value="GHA84626.1"/>
    <property type="molecule type" value="Genomic_DNA"/>
</dbReference>
<evidence type="ECO:0000259" key="2">
    <source>
        <dbReference type="Pfam" id="PF18557"/>
    </source>
</evidence>
<dbReference type="InterPro" id="IPR041649">
    <property type="entry name" value="NepR"/>
</dbReference>
<gene>
    <name evidence="3" type="ORF">GCM10009069_04670</name>
</gene>
<dbReference type="Pfam" id="PF18557">
    <property type="entry name" value="NepR"/>
    <property type="match status" value="1"/>
</dbReference>
<comment type="caution">
    <text evidence="3">The sequence shown here is derived from an EMBL/GenBank/DDBJ whole genome shotgun (WGS) entry which is preliminary data.</text>
</comment>
<protein>
    <recommendedName>
        <fullName evidence="2">Anti-sigma factor NepR domain-containing protein</fullName>
    </recommendedName>
</protein>
<accession>A0A8J3CLY1</accession>
<feature type="region of interest" description="Disordered" evidence="1">
    <location>
        <begin position="1"/>
        <end position="26"/>
    </location>
</feature>